<evidence type="ECO:0000313" key="12">
    <source>
        <dbReference type="Proteomes" id="UP000636949"/>
    </source>
</evidence>
<feature type="transmembrane region" description="Helical" evidence="9">
    <location>
        <begin position="85"/>
        <end position="108"/>
    </location>
</feature>
<dbReference type="PANTHER" id="PTHR42751">
    <property type="entry name" value="SODIUM/HYDROGEN EXCHANGER FAMILY/TRKA DOMAIN PROTEIN"/>
    <property type="match status" value="1"/>
</dbReference>
<keyword evidence="3" id="KW-0813">Transport</keyword>
<keyword evidence="12" id="KW-1185">Reference proteome</keyword>
<reference evidence="11" key="1">
    <citation type="journal article" date="2014" name="Int. J. Syst. Evol. Microbiol.">
        <title>Complete genome sequence of Corynebacterium casei LMG S-19264T (=DSM 44701T), isolated from a smear-ripened cheese.</title>
        <authorList>
            <consortium name="US DOE Joint Genome Institute (JGI-PGF)"/>
            <person name="Walter F."/>
            <person name="Albersmeier A."/>
            <person name="Kalinowski J."/>
            <person name="Ruckert C."/>
        </authorList>
    </citation>
    <scope>NUCLEOTIDE SEQUENCE</scope>
    <source>
        <strain evidence="11">CGMCC 1.15758</strain>
    </source>
</reference>
<name>A0A8J3E696_9GAMM</name>
<keyword evidence="8 9" id="KW-0472">Membrane</keyword>
<dbReference type="Pfam" id="PF00999">
    <property type="entry name" value="Na_H_Exchanger"/>
    <property type="match status" value="1"/>
</dbReference>
<dbReference type="AlphaFoldDB" id="A0A8J3E696"/>
<dbReference type="GO" id="GO:1902600">
    <property type="term" value="P:proton transmembrane transport"/>
    <property type="evidence" value="ECO:0007669"/>
    <property type="project" value="InterPro"/>
</dbReference>
<evidence type="ECO:0000256" key="3">
    <source>
        <dbReference type="ARBA" id="ARBA00022448"/>
    </source>
</evidence>
<evidence type="ECO:0000256" key="1">
    <source>
        <dbReference type="ARBA" id="ARBA00004141"/>
    </source>
</evidence>
<keyword evidence="6 9" id="KW-1133">Transmembrane helix</keyword>
<feature type="transmembrane region" description="Helical" evidence="9">
    <location>
        <begin position="334"/>
        <end position="352"/>
    </location>
</feature>
<feature type="transmembrane region" description="Helical" evidence="9">
    <location>
        <begin position="239"/>
        <end position="258"/>
    </location>
</feature>
<dbReference type="EMBL" id="BMJS01000001">
    <property type="protein sequence ID" value="GGF88156.1"/>
    <property type="molecule type" value="Genomic_DNA"/>
</dbReference>
<reference evidence="11" key="2">
    <citation type="submission" date="2020-09" db="EMBL/GenBank/DDBJ databases">
        <authorList>
            <person name="Sun Q."/>
            <person name="Zhou Y."/>
        </authorList>
    </citation>
    <scope>NUCLEOTIDE SEQUENCE</scope>
    <source>
        <strain evidence="11">CGMCC 1.15758</strain>
    </source>
</reference>
<feature type="transmembrane region" description="Helical" evidence="9">
    <location>
        <begin position="145"/>
        <end position="167"/>
    </location>
</feature>
<comment type="similarity">
    <text evidence="2">Belongs to the monovalent cation:proton antiporter 2 (CPA2) transporter (TC 2.A.37) family.</text>
</comment>
<keyword evidence="7" id="KW-0406">Ion transport</keyword>
<dbReference type="GO" id="GO:0016020">
    <property type="term" value="C:membrane"/>
    <property type="evidence" value="ECO:0007669"/>
    <property type="project" value="UniProtKB-SubCell"/>
</dbReference>
<dbReference type="PANTHER" id="PTHR42751:SF3">
    <property type="entry name" value="SODIUM_GLUTAMATE SYMPORTER"/>
    <property type="match status" value="1"/>
</dbReference>
<evidence type="ECO:0000256" key="9">
    <source>
        <dbReference type="SAM" id="Phobius"/>
    </source>
</evidence>
<sequence>MHSLVFVFFLVFFGASVFATLALYTRQAIIVAYIALGVIVGPHCLGFIADTTTVHEISDIGIMFLLFLLGLNLEIKSMIKMLGKAMFVCITSSVIFIAATVLICHFFGIGAQGFIIGAALIFSSTIICLKLLPTTALHHKRIGELVIAILLIQDLIAILMLTFISLWSSQTDSFHLFSLIKLLLALPVLGGVGFLAQRYFLFKLFRKFSRFQEYIFLLSIGWCLGMAQLAMVFGLSNEIGAFIAGVTVASSPIAKYIYENLKPLRDFFLILFFFSVGAGFQIALLPSVWGVVLALTILILILKPIVHFVTLWLVRETPKESFEIGMRLGQGSEFSLMLIALANTAGIATASSEIIVEAVAILSFIISSYIIVLSYPSPIAVSDRLRRD</sequence>
<feature type="transmembrane region" description="Helical" evidence="9">
    <location>
        <begin position="358"/>
        <end position="381"/>
    </location>
</feature>
<feature type="transmembrane region" description="Helical" evidence="9">
    <location>
        <begin position="31"/>
        <end position="49"/>
    </location>
</feature>
<dbReference type="InterPro" id="IPR006153">
    <property type="entry name" value="Cation/H_exchanger_TM"/>
</dbReference>
<evidence type="ECO:0000256" key="4">
    <source>
        <dbReference type="ARBA" id="ARBA00022449"/>
    </source>
</evidence>
<feature type="transmembrane region" description="Helical" evidence="9">
    <location>
        <begin position="214"/>
        <end position="233"/>
    </location>
</feature>
<feature type="transmembrane region" description="Helical" evidence="9">
    <location>
        <begin position="267"/>
        <end position="285"/>
    </location>
</feature>
<comment type="subcellular location">
    <subcellularLocation>
        <location evidence="1">Membrane</location>
        <topology evidence="1">Multi-pass membrane protein</topology>
    </subcellularLocation>
</comment>
<evidence type="ECO:0000259" key="10">
    <source>
        <dbReference type="Pfam" id="PF00999"/>
    </source>
</evidence>
<evidence type="ECO:0000256" key="6">
    <source>
        <dbReference type="ARBA" id="ARBA00022989"/>
    </source>
</evidence>
<dbReference type="RefSeq" id="WP_117001221.1">
    <property type="nucleotide sequence ID" value="NZ_BMJS01000001.1"/>
</dbReference>
<dbReference type="InterPro" id="IPR038770">
    <property type="entry name" value="Na+/solute_symporter_sf"/>
</dbReference>
<comment type="caution">
    <text evidence="11">The sequence shown here is derived from an EMBL/GenBank/DDBJ whole genome shotgun (WGS) entry which is preliminary data.</text>
</comment>
<feature type="transmembrane region" description="Helical" evidence="9">
    <location>
        <begin position="114"/>
        <end position="133"/>
    </location>
</feature>
<protein>
    <submittedName>
        <fullName evidence="11">Sodium:hydrogen antiporter</fullName>
    </submittedName>
</protein>
<keyword evidence="5 9" id="KW-0812">Transmembrane</keyword>
<organism evidence="11 12">
    <name type="scientific">Cysteiniphilum litorale</name>
    <dbReference type="NCBI Taxonomy" id="2056700"/>
    <lineage>
        <taxon>Bacteria</taxon>
        <taxon>Pseudomonadati</taxon>
        <taxon>Pseudomonadota</taxon>
        <taxon>Gammaproteobacteria</taxon>
        <taxon>Thiotrichales</taxon>
        <taxon>Fastidiosibacteraceae</taxon>
        <taxon>Cysteiniphilum</taxon>
    </lineage>
</organism>
<evidence type="ECO:0000256" key="8">
    <source>
        <dbReference type="ARBA" id="ARBA00023136"/>
    </source>
</evidence>
<dbReference type="Gene3D" id="1.20.1530.20">
    <property type="match status" value="1"/>
</dbReference>
<gene>
    <name evidence="11" type="ORF">GCM10010995_01750</name>
</gene>
<feature type="transmembrane region" description="Helical" evidence="9">
    <location>
        <begin position="55"/>
        <end position="73"/>
    </location>
</feature>
<accession>A0A8J3E696</accession>
<evidence type="ECO:0000313" key="11">
    <source>
        <dbReference type="EMBL" id="GGF88156.1"/>
    </source>
</evidence>
<dbReference type="Proteomes" id="UP000636949">
    <property type="component" value="Unassembled WGS sequence"/>
</dbReference>
<evidence type="ECO:0000256" key="2">
    <source>
        <dbReference type="ARBA" id="ARBA00005551"/>
    </source>
</evidence>
<feature type="domain" description="Cation/H+ exchanger transmembrane" evidence="10">
    <location>
        <begin position="17"/>
        <end position="368"/>
    </location>
</feature>
<dbReference type="GO" id="GO:0015297">
    <property type="term" value="F:antiporter activity"/>
    <property type="evidence" value="ECO:0007669"/>
    <property type="project" value="UniProtKB-KW"/>
</dbReference>
<dbReference type="OrthoDB" id="3418949at2"/>
<feature type="transmembrane region" description="Helical" evidence="9">
    <location>
        <begin position="6"/>
        <end position="24"/>
    </location>
</feature>
<proteinExistence type="inferred from homology"/>
<keyword evidence="4" id="KW-0050">Antiport</keyword>
<evidence type="ECO:0000256" key="5">
    <source>
        <dbReference type="ARBA" id="ARBA00022692"/>
    </source>
</evidence>
<evidence type="ECO:0000256" key="7">
    <source>
        <dbReference type="ARBA" id="ARBA00023065"/>
    </source>
</evidence>
<feature type="transmembrane region" description="Helical" evidence="9">
    <location>
        <begin position="179"/>
        <end position="202"/>
    </location>
</feature>
<feature type="transmembrane region" description="Helical" evidence="9">
    <location>
        <begin position="291"/>
        <end position="314"/>
    </location>
</feature>